<reference evidence="2 3" key="1">
    <citation type="submission" date="2020-09" db="EMBL/GenBank/DDBJ databases">
        <authorList>
            <person name="Courtine D."/>
        </authorList>
    </citation>
    <scope>NUCLEOTIDE SEQUENCE [LARGE SCALE GENOMIC DNA]</scope>
    <source>
        <strain evidence="2 3">IRI35c</strain>
    </source>
</reference>
<dbReference type="EMBL" id="LR881183">
    <property type="protein sequence ID" value="CAD5243570.1"/>
    <property type="molecule type" value="Genomic_DNA"/>
</dbReference>
<keyword evidence="3" id="KW-1185">Reference proteome</keyword>
<protein>
    <submittedName>
        <fullName evidence="2">Uncharacterized protein</fullName>
    </submittedName>
</protein>
<accession>A0A7G2D5I3</accession>
<feature type="transmembrane region" description="Helical" evidence="1">
    <location>
        <begin position="202"/>
        <end position="228"/>
    </location>
</feature>
<gene>
    <name evidence="2" type="ORF">TIRI35C_0416</name>
</gene>
<evidence type="ECO:0000313" key="2">
    <source>
        <dbReference type="EMBL" id="CAD5243570.1"/>
    </source>
</evidence>
<proteinExistence type="predicted"/>
<sequence length="258" mass="29851">MVSKKLIAAWFVLNFFIFWSVGLYTSGYSLEGYLPGETEEARTYGPIVYTLPDDPPDELLYMSDGSGNIYYYIVWEDEYFGNWLIDRLYRFFRALVYGGATEDIEVVKVFPHNRTVYFQTYEHTDVWAVVNPDGSCVWFERDLTVPDCAENGTHVKVYSVTWNHMLSIIPAEGTERVTLPMRHMTPGDYVILGMFRRTQHTIAGVAVSSLLIALIVTAAFNIVLYVSWRKGYLTKEGQMRIINEVKDEWKDLKKKLKD</sequence>
<keyword evidence="1" id="KW-0812">Transmembrane</keyword>
<feature type="transmembrane region" description="Helical" evidence="1">
    <location>
        <begin position="6"/>
        <end position="24"/>
    </location>
</feature>
<dbReference type="GeneID" id="58918147"/>
<dbReference type="Proteomes" id="UP000516304">
    <property type="component" value="Chromosome TIRI35C"/>
</dbReference>
<keyword evidence="1" id="KW-0472">Membrane</keyword>
<dbReference type="AlphaFoldDB" id="A0A7G2D5I3"/>
<organism evidence="2 3">
    <name type="scientific">Thermococcus camini</name>
    <dbReference type="NCBI Taxonomy" id="2016373"/>
    <lineage>
        <taxon>Archaea</taxon>
        <taxon>Methanobacteriati</taxon>
        <taxon>Methanobacteriota</taxon>
        <taxon>Thermococci</taxon>
        <taxon>Thermococcales</taxon>
        <taxon>Thermococcaceae</taxon>
        <taxon>Thermococcus</taxon>
    </lineage>
</organism>
<dbReference type="KEGG" id="tcq:TIRI35C_0416"/>
<keyword evidence="1" id="KW-1133">Transmembrane helix</keyword>
<evidence type="ECO:0000256" key="1">
    <source>
        <dbReference type="SAM" id="Phobius"/>
    </source>
</evidence>
<evidence type="ECO:0000313" key="3">
    <source>
        <dbReference type="Proteomes" id="UP000516304"/>
    </source>
</evidence>
<dbReference type="RefSeq" id="WP_188202956.1">
    <property type="nucleotide sequence ID" value="NZ_LR881183.1"/>
</dbReference>
<name>A0A7G2D5I3_9EURY</name>